<dbReference type="Proteomes" id="UP000601223">
    <property type="component" value="Unassembled WGS sequence"/>
</dbReference>
<proteinExistence type="predicted"/>
<dbReference type="EMBL" id="BONF01000011">
    <property type="protein sequence ID" value="GIF80844.1"/>
    <property type="molecule type" value="Genomic_DNA"/>
</dbReference>
<comment type="caution">
    <text evidence="2">The sequence shown here is derived from an EMBL/GenBank/DDBJ whole genome shotgun (WGS) entry which is preliminary data.</text>
</comment>
<accession>A0A8J3JPB0</accession>
<evidence type="ECO:0000256" key="1">
    <source>
        <dbReference type="SAM" id="MobiDB-lite"/>
    </source>
</evidence>
<evidence type="ECO:0000313" key="3">
    <source>
        <dbReference type="Proteomes" id="UP000601223"/>
    </source>
</evidence>
<feature type="compositionally biased region" description="Polar residues" evidence="1">
    <location>
        <begin position="1"/>
        <end position="10"/>
    </location>
</feature>
<protein>
    <submittedName>
        <fullName evidence="2">Uncharacterized protein</fullName>
    </submittedName>
</protein>
<reference evidence="2 3" key="1">
    <citation type="submission" date="2021-01" db="EMBL/GenBank/DDBJ databases">
        <title>Whole genome shotgun sequence of Catellatospora bangladeshensis NBRC 107357.</title>
        <authorList>
            <person name="Komaki H."/>
            <person name="Tamura T."/>
        </authorList>
    </citation>
    <scope>NUCLEOTIDE SEQUENCE [LARGE SCALE GENOMIC DNA]</scope>
    <source>
        <strain evidence="2 3">NBRC 107357</strain>
    </source>
</reference>
<sequence>MPLSLTTVDNGQRKPPDDPIDSDVAIVPVRAKAYSLTGEPVRELHLFDGDRFFTHNA</sequence>
<dbReference type="AlphaFoldDB" id="A0A8J3JPB0"/>
<keyword evidence="3" id="KW-1185">Reference proteome</keyword>
<name>A0A8J3JPB0_9ACTN</name>
<gene>
    <name evidence="2" type="ORF">Cba03nite_21930</name>
</gene>
<organism evidence="2 3">
    <name type="scientific">Catellatospora bangladeshensis</name>
    <dbReference type="NCBI Taxonomy" id="310355"/>
    <lineage>
        <taxon>Bacteria</taxon>
        <taxon>Bacillati</taxon>
        <taxon>Actinomycetota</taxon>
        <taxon>Actinomycetes</taxon>
        <taxon>Micromonosporales</taxon>
        <taxon>Micromonosporaceae</taxon>
        <taxon>Catellatospora</taxon>
    </lineage>
</organism>
<evidence type="ECO:0000313" key="2">
    <source>
        <dbReference type="EMBL" id="GIF80844.1"/>
    </source>
</evidence>
<feature type="region of interest" description="Disordered" evidence="1">
    <location>
        <begin position="1"/>
        <end position="22"/>
    </location>
</feature>